<gene>
    <name evidence="1" type="ORF">LCGC14_2121620</name>
</gene>
<dbReference type="AlphaFoldDB" id="A0A0F9E456"/>
<feature type="non-terminal residue" evidence="1">
    <location>
        <position position="42"/>
    </location>
</feature>
<dbReference type="EMBL" id="LAZR01026430">
    <property type="protein sequence ID" value="KKL68779.1"/>
    <property type="molecule type" value="Genomic_DNA"/>
</dbReference>
<comment type="caution">
    <text evidence="1">The sequence shown here is derived from an EMBL/GenBank/DDBJ whole genome shotgun (WGS) entry which is preliminary data.</text>
</comment>
<protein>
    <submittedName>
        <fullName evidence="1">Uncharacterized protein</fullName>
    </submittedName>
</protein>
<evidence type="ECO:0000313" key="1">
    <source>
        <dbReference type="EMBL" id="KKL68779.1"/>
    </source>
</evidence>
<proteinExistence type="predicted"/>
<accession>A0A0F9E456</accession>
<reference evidence="1" key="1">
    <citation type="journal article" date="2015" name="Nature">
        <title>Complex archaea that bridge the gap between prokaryotes and eukaryotes.</title>
        <authorList>
            <person name="Spang A."/>
            <person name="Saw J.H."/>
            <person name="Jorgensen S.L."/>
            <person name="Zaremba-Niedzwiedzka K."/>
            <person name="Martijn J."/>
            <person name="Lind A.E."/>
            <person name="van Eijk R."/>
            <person name="Schleper C."/>
            <person name="Guy L."/>
            <person name="Ettema T.J."/>
        </authorList>
    </citation>
    <scope>NUCLEOTIDE SEQUENCE</scope>
</reference>
<organism evidence="1">
    <name type="scientific">marine sediment metagenome</name>
    <dbReference type="NCBI Taxonomy" id="412755"/>
    <lineage>
        <taxon>unclassified sequences</taxon>
        <taxon>metagenomes</taxon>
        <taxon>ecological metagenomes</taxon>
    </lineage>
</organism>
<name>A0A0F9E456_9ZZZZ</name>
<sequence length="42" mass="5095">MPDHFTDILDMQGEFGSLHDRMDEDRNLYNQLEYHLLDAQNR</sequence>